<dbReference type="GO" id="GO:0004180">
    <property type="term" value="F:carboxypeptidase activity"/>
    <property type="evidence" value="ECO:0007669"/>
    <property type="project" value="UniProtKB-ARBA"/>
</dbReference>
<dbReference type="InterPro" id="IPR038063">
    <property type="entry name" value="Transpep_catalytic_dom"/>
</dbReference>
<comment type="similarity">
    <text evidence="2">Belongs to the YkuD family.</text>
</comment>
<proteinExistence type="inferred from homology"/>
<dbReference type="SUPFAM" id="SSF54427">
    <property type="entry name" value="NTF2-like"/>
    <property type="match status" value="1"/>
</dbReference>
<comment type="caution">
    <text evidence="9">The sequence shown here is derived from an EMBL/GenBank/DDBJ whole genome shotgun (WGS) entry which is preliminary data.</text>
</comment>
<dbReference type="CDD" id="cd16913">
    <property type="entry name" value="YkuD_like"/>
    <property type="match status" value="1"/>
</dbReference>
<keyword evidence="4 7" id="KW-0133">Cell shape</keyword>
<keyword evidence="10" id="KW-1185">Reference proteome</keyword>
<dbReference type="PANTHER" id="PTHR36699:SF1">
    <property type="entry name" value="L,D-TRANSPEPTIDASE YAFK-RELATED"/>
    <property type="match status" value="1"/>
</dbReference>
<organism evidence="9 10">
    <name type="scientific">Halarcobacter anaerophilus</name>
    <dbReference type="NCBI Taxonomy" id="877500"/>
    <lineage>
        <taxon>Bacteria</taxon>
        <taxon>Pseudomonadati</taxon>
        <taxon>Campylobacterota</taxon>
        <taxon>Epsilonproteobacteria</taxon>
        <taxon>Campylobacterales</taxon>
        <taxon>Arcobacteraceae</taxon>
        <taxon>Halarcobacter</taxon>
    </lineage>
</organism>
<sequence>MKKTLLFLILIVNVAVADLVDVYRLKGLEAVQQQLENELMKKEYWQKYLADKRVDYGYYESRKFLILAEKKRRELKLFEIDKNNYNLLLEDNVIVGQNDGDKQKEGDLKTPIGVYDLTKKLTKLDAFYGPLALVTSYPNTFDKVRNKNGSGIWIHGMPLNEDRENFTKGCIALDNPKLEMLDESIDYDKSILLISEEDIRKVSRNDISVILSSIYKWKNAWKKSDIDEYMKFYSNSFKRHDGMDIEKFKKYKERIFSKKEKKIIKFSNINIVPYPNSLNKNMFKVVMDEDYKTKYYTFVGKKELYIELKDNKIEILAEG</sequence>
<evidence type="ECO:0000259" key="8">
    <source>
        <dbReference type="PROSITE" id="PS52029"/>
    </source>
</evidence>
<evidence type="ECO:0000256" key="7">
    <source>
        <dbReference type="PROSITE-ProRule" id="PRU01373"/>
    </source>
</evidence>
<keyword evidence="5 7" id="KW-0573">Peptidoglycan synthesis</keyword>
<evidence type="ECO:0000256" key="3">
    <source>
        <dbReference type="ARBA" id="ARBA00022679"/>
    </source>
</evidence>
<feature type="active site" description="Proton donor/acceptor" evidence="7">
    <location>
        <position position="155"/>
    </location>
</feature>
<gene>
    <name evidence="9" type="ORF">CRV06_09540</name>
</gene>
<dbReference type="Proteomes" id="UP000290191">
    <property type="component" value="Unassembled WGS sequence"/>
</dbReference>
<dbReference type="InterPro" id="IPR056203">
    <property type="entry name" value="Cds6_C"/>
</dbReference>
<dbReference type="OrthoDB" id="9809748at2"/>
<dbReference type="Pfam" id="PF24125">
    <property type="entry name" value="Cds6_C"/>
    <property type="match status" value="1"/>
</dbReference>
<evidence type="ECO:0000256" key="6">
    <source>
        <dbReference type="ARBA" id="ARBA00023316"/>
    </source>
</evidence>
<dbReference type="InterPro" id="IPR032710">
    <property type="entry name" value="NTF2-like_dom_sf"/>
</dbReference>
<protein>
    <recommendedName>
        <fullName evidence="8">L,D-TPase catalytic domain-containing protein</fullName>
    </recommendedName>
</protein>
<comment type="pathway">
    <text evidence="1 7">Cell wall biogenesis; peptidoglycan biosynthesis.</text>
</comment>
<keyword evidence="3" id="KW-0808">Transferase</keyword>
<dbReference type="InterPro" id="IPR005490">
    <property type="entry name" value="LD_TPept_cat_dom"/>
</dbReference>
<dbReference type="Gene3D" id="2.40.440.10">
    <property type="entry name" value="L,D-transpeptidase catalytic domain-like"/>
    <property type="match status" value="1"/>
</dbReference>
<dbReference type="GO" id="GO:0008360">
    <property type="term" value="P:regulation of cell shape"/>
    <property type="evidence" value="ECO:0007669"/>
    <property type="project" value="UniProtKB-UniRule"/>
</dbReference>
<evidence type="ECO:0000256" key="2">
    <source>
        <dbReference type="ARBA" id="ARBA00005992"/>
    </source>
</evidence>
<dbReference type="GO" id="GO:0009252">
    <property type="term" value="P:peptidoglycan biosynthetic process"/>
    <property type="evidence" value="ECO:0007669"/>
    <property type="project" value="UniProtKB-UniPathway"/>
</dbReference>
<dbReference type="EMBL" id="PDKO01000007">
    <property type="protein sequence ID" value="RXJ62699.1"/>
    <property type="molecule type" value="Genomic_DNA"/>
</dbReference>
<evidence type="ECO:0000256" key="4">
    <source>
        <dbReference type="ARBA" id="ARBA00022960"/>
    </source>
</evidence>
<reference evidence="9 10" key="1">
    <citation type="submission" date="2017-10" db="EMBL/GenBank/DDBJ databases">
        <title>Genomics of the genus Arcobacter.</title>
        <authorList>
            <person name="Perez-Cataluna A."/>
            <person name="Figueras M.J."/>
        </authorList>
    </citation>
    <scope>NUCLEOTIDE SEQUENCE [LARGE SCALE GENOMIC DNA]</scope>
    <source>
        <strain evidence="9 10">DSM 24636</strain>
    </source>
</reference>
<keyword evidence="6 7" id="KW-0961">Cell wall biogenesis/degradation</keyword>
<dbReference type="SUPFAM" id="SSF141523">
    <property type="entry name" value="L,D-transpeptidase catalytic domain-like"/>
    <property type="match status" value="1"/>
</dbReference>
<evidence type="ECO:0000256" key="5">
    <source>
        <dbReference type="ARBA" id="ARBA00022984"/>
    </source>
</evidence>
<name>A0A4Q0Y234_9BACT</name>
<dbReference type="GO" id="GO:0071555">
    <property type="term" value="P:cell wall organization"/>
    <property type="evidence" value="ECO:0007669"/>
    <property type="project" value="UniProtKB-UniRule"/>
</dbReference>
<dbReference type="UniPathway" id="UPA00219"/>
<dbReference type="GO" id="GO:0016740">
    <property type="term" value="F:transferase activity"/>
    <property type="evidence" value="ECO:0007669"/>
    <property type="project" value="UniProtKB-KW"/>
</dbReference>
<dbReference type="AlphaFoldDB" id="A0A4Q0Y234"/>
<evidence type="ECO:0000313" key="10">
    <source>
        <dbReference type="Proteomes" id="UP000290191"/>
    </source>
</evidence>
<feature type="domain" description="L,D-TPase catalytic" evidence="8">
    <location>
        <begin position="64"/>
        <end position="194"/>
    </location>
</feature>
<evidence type="ECO:0000313" key="9">
    <source>
        <dbReference type="EMBL" id="RXJ62699.1"/>
    </source>
</evidence>
<dbReference type="PROSITE" id="PS52029">
    <property type="entry name" value="LD_TPASE"/>
    <property type="match status" value="1"/>
</dbReference>
<dbReference type="PANTHER" id="PTHR36699">
    <property type="entry name" value="LD-TRANSPEPTIDASE"/>
    <property type="match status" value="1"/>
</dbReference>
<dbReference type="STRING" id="877500.GCA_000935065_01991"/>
<accession>A0A4Q0Y234</accession>
<feature type="active site" description="Nucleophile" evidence="7">
    <location>
        <position position="170"/>
    </location>
</feature>
<evidence type="ECO:0000256" key="1">
    <source>
        <dbReference type="ARBA" id="ARBA00004752"/>
    </source>
</evidence>
<dbReference type="RefSeq" id="WP_129082291.1">
    <property type="nucleotide sequence ID" value="NZ_CP041070.1"/>
</dbReference>
<dbReference type="Pfam" id="PF03734">
    <property type="entry name" value="YkuD"/>
    <property type="match status" value="1"/>
</dbReference>